<feature type="chain" id="PRO_5018711413" evidence="1">
    <location>
        <begin position="20"/>
        <end position="67"/>
    </location>
</feature>
<keyword evidence="1" id="KW-0732">Signal</keyword>
<comment type="caution">
    <text evidence="2">The sequence shown here is derived from an EMBL/GenBank/DDBJ whole genome shotgun (WGS) entry which is preliminary data.</text>
</comment>
<evidence type="ECO:0000313" key="3">
    <source>
        <dbReference type="Proteomes" id="UP000784294"/>
    </source>
</evidence>
<proteinExistence type="predicted"/>
<feature type="signal peptide" evidence="1">
    <location>
        <begin position="1"/>
        <end position="19"/>
    </location>
</feature>
<reference evidence="2" key="1">
    <citation type="submission" date="2018-11" db="EMBL/GenBank/DDBJ databases">
        <authorList>
            <consortium name="Pathogen Informatics"/>
        </authorList>
    </citation>
    <scope>NUCLEOTIDE SEQUENCE</scope>
</reference>
<evidence type="ECO:0000256" key="1">
    <source>
        <dbReference type="SAM" id="SignalP"/>
    </source>
</evidence>
<sequence>MSISFIMLGLALVCLTAEASRVTVSSHSDLSRYVQDLEPHTPIEEGVQVASAALDGVFLVHWRVVQL</sequence>
<name>A0A3S5CPT2_9PLAT</name>
<protein>
    <submittedName>
        <fullName evidence="2">Uncharacterized protein</fullName>
    </submittedName>
</protein>
<keyword evidence="3" id="KW-1185">Reference proteome</keyword>
<dbReference type="AlphaFoldDB" id="A0A3S5CPT2"/>
<dbReference type="EMBL" id="CAAALY010080676">
    <property type="protein sequence ID" value="VEL26498.1"/>
    <property type="molecule type" value="Genomic_DNA"/>
</dbReference>
<accession>A0A3S5CPT2</accession>
<organism evidence="2 3">
    <name type="scientific">Protopolystoma xenopodis</name>
    <dbReference type="NCBI Taxonomy" id="117903"/>
    <lineage>
        <taxon>Eukaryota</taxon>
        <taxon>Metazoa</taxon>
        <taxon>Spiralia</taxon>
        <taxon>Lophotrochozoa</taxon>
        <taxon>Platyhelminthes</taxon>
        <taxon>Monogenea</taxon>
        <taxon>Polyopisthocotylea</taxon>
        <taxon>Polystomatidea</taxon>
        <taxon>Polystomatidae</taxon>
        <taxon>Protopolystoma</taxon>
    </lineage>
</organism>
<gene>
    <name evidence="2" type="ORF">PXEA_LOCUS19938</name>
</gene>
<evidence type="ECO:0000313" key="2">
    <source>
        <dbReference type="EMBL" id="VEL26498.1"/>
    </source>
</evidence>
<dbReference type="Proteomes" id="UP000784294">
    <property type="component" value="Unassembled WGS sequence"/>
</dbReference>